<comment type="caution">
    <text evidence="2">The sequence shown here is derived from an EMBL/GenBank/DDBJ whole genome shotgun (WGS) entry which is preliminary data.</text>
</comment>
<keyword evidence="1" id="KW-0472">Membrane</keyword>
<evidence type="ECO:0000256" key="1">
    <source>
        <dbReference type="SAM" id="Phobius"/>
    </source>
</evidence>
<keyword evidence="1" id="KW-0812">Transmembrane</keyword>
<dbReference type="Proteomes" id="UP000231542">
    <property type="component" value="Unassembled WGS sequence"/>
</dbReference>
<keyword evidence="1" id="KW-1133">Transmembrane helix</keyword>
<dbReference type="EMBL" id="PEXU01000001">
    <property type="protein sequence ID" value="PIS43099.1"/>
    <property type="molecule type" value="Genomic_DNA"/>
</dbReference>
<dbReference type="AlphaFoldDB" id="A0A2H0YXS0"/>
<accession>A0A2H0YXS0</accession>
<proteinExistence type="predicted"/>
<evidence type="ECO:0000313" key="2">
    <source>
        <dbReference type="EMBL" id="PIS43099.1"/>
    </source>
</evidence>
<name>A0A2H0YXS0_9BACT</name>
<gene>
    <name evidence="2" type="ORF">COT24_00015</name>
</gene>
<feature type="transmembrane region" description="Helical" evidence="1">
    <location>
        <begin position="69"/>
        <end position="88"/>
    </location>
</feature>
<feature type="transmembrane region" description="Helical" evidence="1">
    <location>
        <begin position="33"/>
        <end position="57"/>
    </location>
</feature>
<sequence length="91" mass="10239">MRVQYSLSALLSLILPGISFFLLLVFLGTNIEFTLFTAVTIFILVPLGSIVLAVIVIRRKEQITQKETTLTKLGIILASATIISFFWFQYL</sequence>
<organism evidence="2 3">
    <name type="scientific">Candidatus Kerfeldbacteria bacterium CG08_land_8_20_14_0_20_40_16</name>
    <dbReference type="NCBI Taxonomy" id="2014244"/>
    <lineage>
        <taxon>Bacteria</taxon>
        <taxon>Candidatus Kerfeldiibacteriota</taxon>
    </lineage>
</organism>
<feature type="transmembrane region" description="Helical" evidence="1">
    <location>
        <begin position="7"/>
        <end position="27"/>
    </location>
</feature>
<protein>
    <submittedName>
        <fullName evidence="2">Uncharacterized protein</fullName>
    </submittedName>
</protein>
<evidence type="ECO:0000313" key="3">
    <source>
        <dbReference type="Proteomes" id="UP000231542"/>
    </source>
</evidence>
<reference evidence="2 3" key="1">
    <citation type="submission" date="2017-09" db="EMBL/GenBank/DDBJ databases">
        <title>Depth-based differentiation of microbial function through sediment-hosted aquifers and enrichment of novel symbionts in the deep terrestrial subsurface.</title>
        <authorList>
            <person name="Probst A.J."/>
            <person name="Ladd B."/>
            <person name="Jarett J.K."/>
            <person name="Geller-Mcgrath D.E."/>
            <person name="Sieber C.M."/>
            <person name="Emerson J.B."/>
            <person name="Anantharaman K."/>
            <person name="Thomas B.C."/>
            <person name="Malmstrom R."/>
            <person name="Stieglmeier M."/>
            <person name="Klingl A."/>
            <person name="Woyke T."/>
            <person name="Ryan C.M."/>
            <person name="Banfield J.F."/>
        </authorList>
    </citation>
    <scope>NUCLEOTIDE SEQUENCE [LARGE SCALE GENOMIC DNA]</scope>
    <source>
        <strain evidence="2">CG08_land_8_20_14_0_20_40_16</strain>
    </source>
</reference>